<dbReference type="Gene3D" id="3.20.20.140">
    <property type="entry name" value="Metal-dependent hydrolases"/>
    <property type="match status" value="1"/>
</dbReference>
<evidence type="ECO:0000313" key="3">
    <source>
        <dbReference type="EMBL" id="TYC58412.1"/>
    </source>
</evidence>
<proteinExistence type="predicted"/>
<dbReference type="Pfam" id="PF04909">
    <property type="entry name" value="Amidohydro_2"/>
    <property type="match status" value="1"/>
</dbReference>
<sequence>MNRRHFLFGTLSAAALFGSGGTALARHTVWNPCRANLPPDIANHDIVRSAWQGLDPTKVWDCHAHLAGIGDGASGIEMNPRMLSPLHPTEYLQRLFYLNAGCAHEAPGRVDQSYVERLHNLSDGMAPGFKLLLFAFERTHNSSGQPRPELTAFHVPNTYARDVARAHPAYFEWACSIHPYRPDCVEALEAATRDGARAVKWLPPAMGIDPASPACDRFYAALARLDLPLISHAGEEKAVHGAGQAAWGNPLRLRRALDHGVRVVVAHCASLGEDHDEDQGTHGPKVSSFSLFARLMREARYEGRLFGDISAITLRNRQLGVIRTLLERDDWQPRLLFGTDYPLPGILPLVSPRRLAAEKLLDAAAVPVLETLREHNPLLFDFVLKRQLRSGKHHFSANVFETRPFFDRKPA</sequence>
<dbReference type="GO" id="GO:0016787">
    <property type="term" value="F:hydrolase activity"/>
    <property type="evidence" value="ECO:0007669"/>
    <property type="project" value="UniProtKB-KW"/>
</dbReference>
<feature type="signal peptide" evidence="1">
    <location>
        <begin position="1"/>
        <end position="25"/>
    </location>
</feature>
<evidence type="ECO:0000313" key="4">
    <source>
        <dbReference type="Proteomes" id="UP000389128"/>
    </source>
</evidence>
<dbReference type="RefSeq" id="WP_148579112.1">
    <property type="nucleotide sequence ID" value="NZ_SDKK01000009.1"/>
</dbReference>
<name>A0A6C2CYK5_9RHOO</name>
<dbReference type="AlphaFoldDB" id="A0A6C2CYK5"/>
<accession>A0A6C2CYK5</accession>
<reference evidence="3 4" key="1">
    <citation type="submission" date="2019-01" db="EMBL/GenBank/DDBJ databases">
        <title>Zoogloea oleivorans genome sequencing and assembly.</title>
        <authorList>
            <person name="Tancsics A."/>
            <person name="Farkas M."/>
            <person name="Kriszt B."/>
            <person name="Maroti G."/>
            <person name="Horvath B."/>
        </authorList>
    </citation>
    <scope>NUCLEOTIDE SEQUENCE [LARGE SCALE GENOMIC DNA]</scope>
    <source>
        <strain evidence="3 4">Buc</strain>
    </source>
</reference>
<evidence type="ECO:0000256" key="1">
    <source>
        <dbReference type="SAM" id="SignalP"/>
    </source>
</evidence>
<gene>
    <name evidence="3" type="ORF">ETQ85_11050</name>
</gene>
<protein>
    <submittedName>
        <fullName evidence="3">Amidohydrolase</fullName>
    </submittedName>
</protein>
<dbReference type="InterPro" id="IPR032466">
    <property type="entry name" value="Metal_Hydrolase"/>
</dbReference>
<dbReference type="InterPro" id="IPR006680">
    <property type="entry name" value="Amidohydro-rel"/>
</dbReference>
<dbReference type="SUPFAM" id="SSF51556">
    <property type="entry name" value="Metallo-dependent hydrolases"/>
    <property type="match status" value="1"/>
</dbReference>
<keyword evidence="4" id="KW-1185">Reference proteome</keyword>
<comment type="caution">
    <text evidence="3">The sequence shown here is derived from an EMBL/GenBank/DDBJ whole genome shotgun (WGS) entry which is preliminary data.</text>
</comment>
<dbReference type="EMBL" id="SDKK01000009">
    <property type="protein sequence ID" value="TYC58412.1"/>
    <property type="molecule type" value="Genomic_DNA"/>
</dbReference>
<keyword evidence="3" id="KW-0378">Hydrolase</keyword>
<dbReference type="Proteomes" id="UP000389128">
    <property type="component" value="Unassembled WGS sequence"/>
</dbReference>
<keyword evidence="1" id="KW-0732">Signal</keyword>
<evidence type="ECO:0000259" key="2">
    <source>
        <dbReference type="Pfam" id="PF04909"/>
    </source>
</evidence>
<dbReference type="OrthoDB" id="9771320at2"/>
<feature type="domain" description="Amidohydrolase-related" evidence="2">
    <location>
        <begin position="61"/>
        <end position="344"/>
    </location>
</feature>
<feature type="chain" id="PRO_5025485492" evidence="1">
    <location>
        <begin position="26"/>
        <end position="411"/>
    </location>
</feature>
<organism evidence="3 4">
    <name type="scientific">Zoogloea oleivorans</name>
    <dbReference type="NCBI Taxonomy" id="1552750"/>
    <lineage>
        <taxon>Bacteria</taxon>
        <taxon>Pseudomonadati</taxon>
        <taxon>Pseudomonadota</taxon>
        <taxon>Betaproteobacteria</taxon>
        <taxon>Rhodocyclales</taxon>
        <taxon>Zoogloeaceae</taxon>
        <taxon>Zoogloea</taxon>
    </lineage>
</organism>